<evidence type="ECO:0000256" key="8">
    <source>
        <dbReference type="PIRSR" id="PIRSR618044-2"/>
    </source>
</evidence>
<dbReference type="RefSeq" id="WP_227755536.1">
    <property type="nucleotide sequence ID" value="NZ_JAJAGH010000012.1"/>
</dbReference>
<evidence type="ECO:0000259" key="10">
    <source>
        <dbReference type="Pfam" id="PF00768"/>
    </source>
</evidence>
<accession>A0A9J6QXE0</accession>
<dbReference type="GO" id="GO:0009252">
    <property type="term" value="P:peptidoglycan biosynthetic process"/>
    <property type="evidence" value="ECO:0007669"/>
    <property type="project" value="UniProtKB-KW"/>
</dbReference>
<dbReference type="PANTHER" id="PTHR21581:SF33">
    <property type="entry name" value="D-ALANYL-D-ALANINE CARBOXYPEPTIDASE DACB"/>
    <property type="match status" value="1"/>
</dbReference>
<evidence type="ECO:0000256" key="5">
    <source>
        <dbReference type="ARBA" id="ARBA00022984"/>
    </source>
</evidence>
<dbReference type="InterPro" id="IPR012338">
    <property type="entry name" value="Beta-lactam/transpept-like"/>
</dbReference>
<evidence type="ECO:0000256" key="9">
    <source>
        <dbReference type="RuleBase" id="RU004016"/>
    </source>
</evidence>
<dbReference type="EMBL" id="JAOSHN010000008">
    <property type="protein sequence ID" value="MCU7380104.1"/>
    <property type="molecule type" value="Genomic_DNA"/>
</dbReference>
<keyword evidence="5" id="KW-0573">Peptidoglycan synthesis</keyword>
<keyword evidence="4" id="KW-0133">Cell shape</keyword>
<feature type="binding site" evidence="8">
    <location>
        <position position="234"/>
    </location>
    <ligand>
        <name>substrate</name>
    </ligand>
</feature>
<keyword evidence="11" id="KW-0121">Carboxypeptidase</keyword>
<keyword evidence="3" id="KW-0378">Hydrolase</keyword>
<keyword evidence="6" id="KW-0961">Cell wall biogenesis/degradation</keyword>
<dbReference type="InterPro" id="IPR001967">
    <property type="entry name" value="Peptidase_S11_N"/>
</dbReference>
<dbReference type="GO" id="GO:0008360">
    <property type="term" value="P:regulation of cell shape"/>
    <property type="evidence" value="ECO:0007669"/>
    <property type="project" value="UniProtKB-KW"/>
</dbReference>
<sequence>MKKMKLAIILITLVILAVAAGLGRHYVTRQTAAEPAPDVSAAQAILVDGKTGKVLYEKNADEKAYPASTTKIMTALLVLETLEKYDSPIDQKVAVPKEAVGVEGSSLYLKEGEKISLQDLLYGLMLRSGNDAAVALSIIAAGNTDLFVQQMNDKAVKLHCKNTHFVNPNGLFDENHYTTVRDMSIIAREAMTHKAFRTIVAAKSWDADREESEFNHFYNKNKTVHQFKGGNGIKIGFTKASGRTLVASSERNGKELICVVMSAPNWFQDAYILMEYGFKRLEE</sequence>
<dbReference type="GO" id="GO:0009002">
    <property type="term" value="F:serine-type D-Ala-D-Ala carboxypeptidase activity"/>
    <property type="evidence" value="ECO:0007669"/>
    <property type="project" value="InterPro"/>
</dbReference>
<dbReference type="Gene3D" id="3.40.710.10">
    <property type="entry name" value="DD-peptidase/beta-lactamase superfamily"/>
    <property type="match status" value="1"/>
</dbReference>
<evidence type="ECO:0000313" key="11">
    <source>
        <dbReference type="EMBL" id="MCU7380104.1"/>
    </source>
</evidence>
<evidence type="ECO:0000256" key="7">
    <source>
        <dbReference type="PIRSR" id="PIRSR618044-1"/>
    </source>
</evidence>
<evidence type="ECO:0000256" key="3">
    <source>
        <dbReference type="ARBA" id="ARBA00022801"/>
    </source>
</evidence>
<feature type="active site" description="Acyl-ester intermediate" evidence="7">
    <location>
        <position position="68"/>
    </location>
</feature>
<proteinExistence type="inferred from homology"/>
<comment type="similarity">
    <text evidence="1 9">Belongs to the peptidase S11 family.</text>
</comment>
<comment type="caution">
    <text evidence="11">The sequence shown here is derived from an EMBL/GenBank/DDBJ whole genome shotgun (WGS) entry which is preliminary data.</text>
</comment>
<dbReference type="AlphaFoldDB" id="A0A9J6QXE0"/>
<dbReference type="GO" id="GO:0071555">
    <property type="term" value="P:cell wall organization"/>
    <property type="evidence" value="ECO:0007669"/>
    <property type="project" value="UniProtKB-KW"/>
</dbReference>
<dbReference type="PRINTS" id="PR00725">
    <property type="entry name" value="DADACBPTASE1"/>
</dbReference>
<dbReference type="GO" id="GO:0006508">
    <property type="term" value="P:proteolysis"/>
    <property type="evidence" value="ECO:0007669"/>
    <property type="project" value="InterPro"/>
</dbReference>
<feature type="active site" evidence="7">
    <location>
        <position position="128"/>
    </location>
</feature>
<keyword evidence="12" id="KW-1185">Reference proteome</keyword>
<keyword evidence="2" id="KW-0732">Signal</keyword>
<dbReference type="SUPFAM" id="SSF56601">
    <property type="entry name" value="beta-lactamase/transpeptidase-like"/>
    <property type="match status" value="1"/>
</dbReference>
<dbReference type="Pfam" id="PF00768">
    <property type="entry name" value="Peptidase_S11"/>
    <property type="match status" value="1"/>
</dbReference>
<dbReference type="InterPro" id="IPR018044">
    <property type="entry name" value="Peptidase_S11"/>
</dbReference>
<organism evidence="11 12">
    <name type="scientific">Hominibacterium faecale</name>
    <dbReference type="NCBI Taxonomy" id="2839743"/>
    <lineage>
        <taxon>Bacteria</taxon>
        <taxon>Bacillati</taxon>
        <taxon>Bacillota</taxon>
        <taxon>Clostridia</taxon>
        <taxon>Peptostreptococcales</taxon>
        <taxon>Anaerovoracaceae</taxon>
        <taxon>Hominibacterium</taxon>
    </lineage>
</organism>
<gene>
    <name evidence="11" type="ORF">OBO34_17330</name>
</gene>
<evidence type="ECO:0000256" key="4">
    <source>
        <dbReference type="ARBA" id="ARBA00022960"/>
    </source>
</evidence>
<reference evidence="11" key="1">
    <citation type="submission" date="2022-09" db="EMBL/GenBank/DDBJ databases">
        <title>Culturomic study of gut microbiota in children with autism spectrum disorder.</title>
        <authorList>
            <person name="Efimov B.A."/>
            <person name="Chaplin A.V."/>
            <person name="Sokolova S.R."/>
            <person name="Pikina A.P."/>
            <person name="Korzhanova M."/>
            <person name="Belova V."/>
            <person name="Korostin D."/>
        </authorList>
    </citation>
    <scope>NUCLEOTIDE SEQUENCE</scope>
    <source>
        <strain evidence="11">ASD5510</strain>
    </source>
</reference>
<protein>
    <submittedName>
        <fullName evidence="11">D-alanyl-D-alanine carboxypeptidase</fullName>
    </submittedName>
</protein>
<evidence type="ECO:0000256" key="1">
    <source>
        <dbReference type="ARBA" id="ARBA00007164"/>
    </source>
</evidence>
<dbReference type="Proteomes" id="UP001065549">
    <property type="component" value="Unassembled WGS sequence"/>
</dbReference>
<dbReference type="PANTHER" id="PTHR21581">
    <property type="entry name" value="D-ALANYL-D-ALANINE CARBOXYPEPTIDASE"/>
    <property type="match status" value="1"/>
</dbReference>
<feature type="domain" description="Peptidase S11 D-alanyl-D-alanine carboxypeptidase A N-terminal" evidence="10">
    <location>
        <begin position="33"/>
        <end position="264"/>
    </location>
</feature>
<feature type="active site" description="Proton acceptor" evidence="7">
    <location>
        <position position="71"/>
    </location>
</feature>
<evidence type="ECO:0000256" key="2">
    <source>
        <dbReference type="ARBA" id="ARBA00022729"/>
    </source>
</evidence>
<name>A0A9J6QXE0_9FIRM</name>
<evidence type="ECO:0000313" key="12">
    <source>
        <dbReference type="Proteomes" id="UP001065549"/>
    </source>
</evidence>
<keyword evidence="11" id="KW-0645">Protease</keyword>
<evidence type="ECO:0000256" key="6">
    <source>
        <dbReference type="ARBA" id="ARBA00023316"/>
    </source>
</evidence>